<evidence type="ECO:0000313" key="1">
    <source>
        <dbReference type="EMBL" id="SYZ78511.1"/>
    </source>
</evidence>
<name>A0A383TGD1_9LACT</name>
<accession>A0A383TGD1</accession>
<dbReference type="Proteomes" id="UP000262072">
    <property type="component" value="Unassembled WGS sequence"/>
</dbReference>
<dbReference type="AlphaFoldDB" id="A0A383TGD1"/>
<reference evidence="2" key="1">
    <citation type="submission" date="2018-05" db="EMBL/GenBank/DDBJ databases">
        <authorList>
            <person name="Strepis N."/>
        </authorList>
    </citation>
    <scope>NUCLEOTIDE SEQUENCE [LARGE SCALE GENOMIC DNA]</scope>
</reference>
<organism evidence="1 2">
    <name type="scientific">Trichococcus shcherbakoviae</name>
    <dbReference type="NCBI Taxonomy" id="2094020"/>
    <lineage>
        <taxon>Bacteria</taxon>
        <taxon>Bacillati</taxon>
        <taxon>Bacillota</taxon>
        <taxon>Bacilli</taxon>
        <taxon>Lactobacillales</taxon>
        <taxon>Carnobacteriaceae</taxon>
        <taxon>Trichococcus</taxon>
    </lineage>
</organism>
<dbReference type="RefSeq" id="WP_119093045.1">
    <property type="nucleotide sequence ID" value="NZ_UNRR01000018.1"/>
</dbReference>
<evidence type="ECO:0000313" key="2">
    <source>
        <dbReference type="Proteomes" id="UP000262072"/>
    </source>
</evidence>
<gene>
    <name evidence="1" type="ORF">TART1_1295</name>
</gene>
<sequence length="62" mass="6842">MNQKLLNLIKERANGITVPEVLAKTELDYNGILAAVEELCANGHQIGIITVGRTAYRLYQAE</sequence>
<proteinExistence type="predicted"/>
<dbReference type="EMBL" id="UNRR01000018">
    <property type="protein sequence ID" value="SYZ78511.1"/>
    <property type="molecule type" value="Genomic_DNA"/>
</dbReference>
<protein>
    <submittedName>
        <fullName evidence="1">Uncharacterized protein</fullName>
    </submittedName>
</protein>